<feature type="domain" description="RRM" evidence="3">
    <location>
        <begin position="81"/>
        <end position="163"/>
    </location>
</feature>
<keyword evidence="1" id="KW-0694">RNA-binding</keyword>
<dbReference type="SMART" id="SM00360">
    <property type="entry name" value="RRM"/>
    <property type="match status" value="1"/>
</dbReference>
<dbReference type="AlphaFoldDB" id="A0A9P8PX64"/>
<reference evidence="4" key="2">
    <citation type="submission" date="2021-01" db="EMBL/GenBank/DDBJ databases">
        <authorList>
            <person name="Schikora-Tamarit M.A."/>
        </authorList>
    </citation>
    <scope>NUCLEOTIDE SEQUENCE</scope>
    <source>
        <strain evidence="4">CBS2887</strain>
    </source>
</reference>
<feature type="compositionally biased region" description="Basic and acidic residues" evidence="2">
    <location>
        <begin position="164"/>
        <end position="174"/>
    </location>
</feature>
<feature type="compositionally biased region" description="Basic and acidic residues" evidence="2">
    <location>
        <begin position="260"/>
        <end position="281"/>
    </location>
</feature>
<dbReference type="InterPro" id="IPR000504">
    <property type="entry name" value="RRM_dom"/>
</dbReference>
<proteinExistence type="predicted"/>
<organism evidence="4 5">
    <name type="scientific">Wickerhamomyces pijperi</name>
    <name type="common">Yeast</name>
    <name type="synonym">Pichia pijperi</name>
    <dbReference type="NCBI Taxonomy" id="599730"/>
    <lineage>
        <taxon>Eukaryota</taxon>
        <taxon>Fungi</taxon>
        <taxon>Dikarya</taxon>
        <taxon>Ascomycota</taxon>
        <taxon>Saccharomycotina</taxon>
        <taxon>Saccharomycetes</taxon>
        <taxon>Phaffomycetales</taxon>
        <taxon>Wickerhamomycetaceae</taxon>
        <taxon>Wickerhamomyces</taxon>
    </lineage>
</organism>
<gene>
    <name evidence="4" type="ORF">WICPIJ_008658</name>
</gene>
<dbReference type="OrthoDB" id="48651at2759"/>
<feature type="compositionally biased region" description="Low complexity" evidence="2">
    <location>
        <begin position="337"/>
        <end position="357"/>
    </location>
</feature>
<evidence type="ECO:0000259" key="3">
    <source>
        <dbReference type="PROSITE" id="PS50102"/>
    </source>
</evidence>
<dbReference type="Pfam" id="PF00076">
    <property type="entry name" value="RRM_1"/>
    <property type="match status" value="1"/>
</dbReference>
<dbReference type="PROSITE" id="PS50102">
    <property type="entry name" value="RRM"/>
    <property type="match status" value="1"/>
</dbReference>
<comment type="caution">
    <text evidence="4">The sequence shown here is derived from an EMBL/GenBank/DDBJ whole genome shotgun (WGS) entry which is preliminary data.</text>
</comment>
<protein>
    <recommendedName>
        <fullName evidence="3">RRM domain-containing protein</fullName>
    </recommendedName>
</protein>
<feature type="compositionally biased region" description="Basic and acidic residues" evidence="2">
    <location>
        <begin position="223"/>
        <end position="244"/>
    </location>
</feature>
<dbReference type="InterPro" id="IPR035979">
    <property type="entry name" value="RBD_domain_sf"/>
</dbReference>
<dbReference type="InterPro" id="IPR012677">
    <property type="entry name" value="Nucleotide-bd_a/b_plait_sf"/>
</dbReference>
<feature type="compositionally biased region" description="Basic and acidic residues" evidence="2">
    <location>
        <begin position="297"/>
        <end position="321"/>
    </location>
</feature>
<evidence type="ECO:0000313" key="4">
    <source>
        <dbReference type="EMBL" id="KAH3679240.1"/>
    </source>
</evidence>
<reference evidence="4" key="1">
    <citation type="journal article" date="2021" name="Open Biol.">
        <title>Shared evolutionary footprints suggest mitochondrial oxidative damage underlies multiple complex I losses in fungi.</title>
        <authorList>
            <person name="Schikora-Tamarit M.A."/>
            <person name="Marcet-Houben M."/>
            <person name="Nosek J."/>
            <person name="Gabaldon T."/>
        </authorList>
    </citation>
    <scope>NUCLEOTIDE SEQUENCE</scope>
    <source>
        <strain evidence="4">CBS2887</strain>
    </source>
</reference>
<feature type="region of interest" description="Disordered" evidence="2">
    <location>
        <begin position="164"/>
        <end position="391"/>
    </location>
</feature>
<dbReference type="Gene3D" id="3.30.70.330">
    <property type="match status" value="1"/>
</dbReference>
<accession>A0A9P8PX64</accession>
<evidence type="ECO:0000256" key="2">
    <source>
        <dbReference type="SAM" id="MobiDB-lite"/>
    </source>
</evidence>
<dbReference type="SUPFAM" id="SSF54928">
    <property type="entry name" value="RNA-binding domain, RBD"/>
    <property type="match status" value="1"/>
</dbReference>
<keyword evidence="5" id="KW-1185">Reference proteome</keyword>
<feature type="compositionally biased region" description="Basic and acidic residues" evidence="2">
    <location>
        <begin position="189"/>
        <end position="207"/>
    </location>
</feature>
<evidence type="ECO:0000313" key="5">
    <source>
        <dbReference type="Proteomes" id="UP000774326"/>
    </source>
</evidence>
<sequence>MPPKKNIKMDLSTFLEDNSFGGSSWADDDIDFNAVGQTPTYNAVPSLNNISGPSPLDPAFGGRSGGRGIRESFPIPDVAPFKARINNLPWDAVDEEVFNWVSAGINDEDAIIDIVLPKDRNDESRLAGFGFITFLTKDQLKHSLALNATQMNGRNVYIEVAAPERSERRPRREEVELDWGSARSGAALPEREDHRGERAERRPRREEPEFDWGAARSGASLPPREDSERSQRPERTERKPRREEPEFDWSAARSGAALPPRERSERPERTERTERKPRREEPEFDWSAARSGATLPPRERSERSERPERTERTERKPKRDEPELDWGAARSATVQPSRSSRNNSGASRSQSNVSSASTESTKPAAKKSAFSVLSVDDEEEELSEKVDKLSV</sequence>
<dbReference type="GO" id="GO:0003723">
    <property type="term" value="F:RNA binding"/>
    <property type="evidence" value="ECO:0007669"/>
    <property type="project" value="UniProtKB-UniRule"/>
</dbReference>
<dbReference type="Proteomes" id="UP000774326">
    <property type="component" value="Unassembled WGS sequence"/>
</dbReference>
<evidence type="ECO:0000256" key="1">
    <source>
        <dbReference type="PROSITE-ProRule" id="PRU00176"/>
    </source>
</evidence>
<name>A0A9P8PX64_WICPI</name>
<dbReference type="EMBL" id="JAEUBG010004994">
    <property type="protein sequence ID" value="KAH3679240.1"/>
    <property type="molecule type" value="Genomic_DNA"/>
</dbReference>